<dbReference type="AlphaFoldDB" id="A0A1H3NAZ3"/>
<dbReference type="Proteomes" id="UP000199529">
    <property type="component" value="Unassembled WGS sequence"/>
</dbReference>
<dbReference type="STRING" id="418495.SAMN05216215_103738"/>
<evidence type="ECO:0000313" key="2">
    <source>
        <dbReference type="Proteomes" id="UP000199529"/>
    </source>
</evidence>
<name>A0A1H3NAZ3_9PSEU</name>
<accession>A0A1H3NAZ3</accession>
<evidence type="ECO:0000313" key="1">
    <source>
        <dbReference type="EMBL" id="SDY85923.1"/>
    </source>
</evidence>
<sequence>MATPDGVVPTVDQASLAPEVNGGQEGADRIAAVLESAAELRRPIKLHRWAANPPGCQTSATVRKPRLPLELSGVLATR</sequence>
<keyword evidence="2" id="KW-1185">Reference proteome</keyword>
<dbReference type="RefSeq" id="WP_245761507.1">
    <property type="nucleotide sequence ID" value="NZ_FNOK01000037.1"/>
</dbReference>
<organism evidence="1 2">
    <name type="scientific">Saccharopolyspora shandongensis</name>
    <dbReference type="NCBI Taxonomy" id="418495"/>
    <lineage>
        <taxon>Bacteria</taxon>
        <taxon>Bacillati</taxon>
        <taxon>Actinomycetota</taxon>
        <taxon>Actinomycetes</taxon>
        <taxon>Pseudonocardiales</taxon>
        <taxon>Pseudonocardiaceae</taxon>
        <taxon>Saccharopolyspora</taxon>
    </lineage>
</organism>
<proteinExistence type="predicted"/>
<reference evidence="2" key="1">
    <citation type="submission" date="2016-10" db="EMBL/GenBank/DDBJ databases">
        <authorList>
            <person name="Varghese N."/>
            <person name="Submissions S."/>
        </authorList>
    </citation>
    <scope>NUCLEOTIDE SEQUENCE [LARGE SCALE GENOMIC DNA]</scope>
    <source>
        <strain evidence="2">CGMCC 4.3530</strain>
    </source>
</reference>
<gene>
    <name evidence="1" type="ORF">SAMN05216215_103738</name>
</gene>
<dbReference type="EMBL" id="FNOK01000037">
    <property type="protein sequence ID" value="SDY85923.1"/>
    <property type="molecule type" value="Genomic_DNA"/>
</dbReference>
<protein>
    <submittedName>
        <fullName evidence="1">Uncharacterized protein</fullName>
    </submittedName>
</protein>